<gene>
    <name evidence="1" type="ORF">T190607A01A_50167</name>
</gene>
<protein>
    <recommendedName>
        <fullName evidence="3">Tail tube protein</fullName>
    </recommendedName>
</protein>
<name>A0ABP1ER42_9FLAO</name>
<dbReference type="RefSeq" id="WP_348713572.1">
    <property type="nucleotide sequence ID" value="NZ_CAXIXW010000011.1"/>
</dbReference>
<dbReference type="Proteomes" id="UP001497416">
    <property type="component" value="Unassembled WGS sequence"/>
</dbReference>
<accession>A0ABP1ER42</accession>
<dbReference type="EMBL" id="CAXIXY010000007">
    <property type="protein sequence ID" value="CAL2093252.1"/>
    <property type="molecule type" value="Genomic_DNA"/>
</dbReference>
<evidence type="ECO:0000313" key="2">
    <source>
        <dbReference type="Proteomes" id="UP001497416"/>
    </source>
</evidence>
<comment type="caution">
    <text evidence="1">The sequence shown here is derived from an EMBL/GenBank/DDBJ whole genome shotgun (WGS) entry which is preliminary data.</text>
</comment>
<keyword evidence="2" id="KW-1185">Reference proteome</keyword>
<evidence type="ECO:0008006" key="3">
    <source>
        <dbReference type="Google" id="ProtNLM"/>
    </source>
</evidence>
<reference evidence="1 2" key="1">
    <citation type="submission" date="2024-05" db="EMBL/GenBank/DDBJ databases">
        <authorList>
            <person name="Duchaud E."/>
        </authorList>
    </citation>
    <scope>NUCLEOTIDE SEQUENCE [LARGE SCALE GENOMIC DNA]</scope>
    <source>
        <strain evidence="1">Ena-SAMPLE-TAB-13-05-2024-13:56:06:370-140302</strain>
    </source>
</reference>
<organism evidence="1 2">
    <name type="scientific">Tenacibaculum platacis</name>
    <dbReference type="NCBI Taxonomy" id="3137852"/>
    <lineage>
        <taxon>Bacteria</taxon>
        <taxon>Pseudomonadati</taxon>
        <taxon>Bacteroidota</taxon>
        <taxon>Flavobacteriia</taxon>
        <taxon>Flavobacteriales</taxon>
        <taxon>Flavobacteriaceae</taxon>
        <taxon>Tenacibaculum</taxon>
    </lineage>
</organism>
<evidence type="ECO:0000313" key="1">
    <source>
        <dbReference type="EMBL" id="CAL2093252.1"/>
    </source>
</evidence>
<proteinExistence type="predicted"/>
<sequence>MSQLPLINGQRHSWSSIEVNFLDRIVTGITSINYDDSEVKENHYGAGNMPVHRGRGRYEANASLTLYNYEVEAIQASLPRGKRMQDVPPFDVKISFLEDGSNEIVTHVIRNCEFKTNNRNMSQGDTKIEVSLDLIVSHIEWN</sequence>